<protein>
    <submittedName>
        <fullName evidence="2">Uncharacterized protein</fullName>
    </submittedName>
</protein>
<comment type="caution">
    <text evidence="2">The sequence shown here is derived from an EMBL/GenBank/DDBJ whole genome shotgun (WGS) entry which is preliminary data.</text>
</comment>
<evidence type="ECO:0000313" key="3">
    <source>
        <dbReference type="Proteomes" id="UP001159363"/>
    </source>
</evidence>
<organism evidence="2 3">
    <name type="scientific">Dryococelus australis</name>
    <dbReference type="NCBI Taxonomy" id="614101"/>
    <lineage>
        <taxon>Eukaryota</taxon>
        <taxon>Metazoa</taxon>
        <taxon>Ecdysozoa</taxon>
        <taxon>Arthropoda</taxon>
        <taxon>Hexapoda</taxon>
        <taxon>Insecta</taxon>
        <taxon>Pterygota</taxon>
        <taxon>Neoptera</taxon>
        <taxon>Polyneoptera</taxon>
        <taxon>Phasmatodea</taxon>
        <taxon>Verophasmatodea</taxon>
        <taxon>Anareolatae</taxon>
        <taxon>Phasmatidae</taxon>
        <taxon>Eurycanthinae</taxon>
        <taxon>Dryococelus</taxon>
    </lineage>
</organism>
<reference evidence="2 3" key="1">
    <citation type="submission" date="2023-02" db="EMBL/GenBank/DDBJ databases">
        <title>LHISI_Scaffold_Assembly.</title>
        <authorList>
            <person name="Stuart O.P."/>
            <person name="Cleave R."/>
            <person name="Magrath M.J.L."/>
            <person name="Mikheyev A.S."/>
        </authorList>
    </citation>
    <scope>NUCLEOTIDE SEQUENCE [LARGE SCALE GENOMIC DNA]</scope>
    <source>
        <strain evidence="2">Daus_M_001</strain>
        <tissue evidence="2">Leg muscle</tissue>
    </source>
</reference>
<sequence length="444" mass="49159">MRSSRHAHRGMILHGKVAAPHSQMSTTGQPLQSEAVARTMPAMHVLQLKKSLECSSAQTSVLDHVQAAQAVQECNFVINGVGGDQNSLHGNKLWIPGGSHIEGGRNHDPTFFVLMTAERWCPSRLSGQSTSLNDEGRRASRHELSRGYLLLLMRLTVVTFGWTPYWTTYLFSPRVRYHFWGNNFHLTDACESDEARDNVSLAYSGRVHSVYAILPVANRVLLSRFNPQSVLSIRVHYKLIPVRVRSSPKFDSKSTNEQLSGIDVNGRERRLSVFLTGLPTMPAVANFKTGNRCGIPSHGGRRWKSHRYTQHDENTARQFRALRIGAMGNLIPVAVSRLTLPRLSASNAAKDLDYPPSTYANRVRLLAGPSPGFSHVGIVPDDAAGRRVFSGISRFTPALAFRCCSALTAIHRVGSRDLDVKSWMDSPSKVKKRGGDTGDTNTHF</sequence>
<keyword evidence="1" id="KW-0812">Transmembrane</keyword>
<name>A0ABQ9G0E8_9NEOP</name>
<feature type="transmembrane region" description="Helical" evidence="1">
    <location>
        <begin position="147"/>
        <end position="166"/>
    </location>
</feature>
<dbReference type="Proteomes" id="UP001159363">
    <property type="component" value="Chromosome 16"/>
</dbReference>
<keyword evidence="3" id="KW-1185">Reference proteome</keyword>
<gene>
    <name evidence="2" type="ORF">PR048_033481</name>
</gene>
<evidence type="ECO:0000256" key="1">
    <source>
        <dbReference type="SAM" id="Phobius"/>
    </source>
</evidence>
<dbReference type="EMBL" id="JARBHB010000017">
    <property type="protein sequence ID" value="KAJ8865957.1"/>
    <property type="molecule type" value="Genomic_DNA"/>
</dbReference>
<accession>A0ABQ9G0E8</accession>
<evidence type="ECO:0000313" key="2">
    <source>
        <dbReference type="EMBL" id="KAJ8865957.1"/>
    </source>
</evidence>
<proteinExistence type="predicted"/>
<keyword evidence="1" id="KW-0472">Membrane</keyword>
<keyword evidence="1" id="KW-1133">Transmembrane helix</keyword>